<protein>
    <submittedName>
        <fullName evidence="9">Poliovirus receptor</fullName>
    </submittedName>
</protein>
<dbReference type="InterPro" id="IPR003599">
    <property type="entry name" value="Ig_sub"/>
</dbReference>
<dbReference type="PANTHER" id="PTHR47387:SF2">
    <property type="entry name" value="PVR CELL ADHESION MOLECULE"/>
    <property type="match status" value="1"/>
</dbReference>
<dbReference type="SMART" id="SM00406">
    <property type="entry name" value="IGv"/>
    <property type="match status" value="1"/>
</dbReference>
<evidence type="ECO:0000256" key="3">
    <source>
        <dbReference type="ARBA" id="ARBA00022989"/>
    </source>
</evidence>
<keyword evidence="5" id="KW-1015">Disulfide bond</keyword>
<evidence type="ECO:0000256" key="5">
    <source>
        <dbReference type="ARBA" id="ARBA00023157"/>
    </source>
</evidence>
<accession>A0ABM0RGD9</accession>
<evidence type="ECO:0000313" key="8">
    <source>
        <dbReference type="Proteomes" id="UP000694923"/>
    </source>
</evidence>
<gene>
    <name evidence="9" type="primary">PVR</name>
</gene>
<dbReference type="RefSeq" id="XP_008579680.1">
    <property type="nucleotide sequence ID" value="XM_008581458.1"/>
</dbReference>
<dbReference type="InterPro" id="IPR007110">
    <property type="entry name" value="Ig-like_dom"/>
</dbReference>
<dbReference type="InterPro" id="IPR013106">
    <property type="entry name" value="Ig_V-set"/>
</dbReference>
<dbReference type="Pfam" id="PF07686">
    <property type="entry name" value="V-set"/>
    <property type="match status" value="1"/>
</dbReference>
<evidence type="ECO:0000256" key="1">
    <source>
        <dbReference type="ARBA" id="ARBA00004479"/>
    </source>
</evidence>
<evidence type="ECO:0000256" key="6">
    <source>
        <dbReference type="SAM" id="SignalP"/>
    </source>
</evidence>
<keyword evidence="4" id="KW-0472">Membrane</keyword>
<dbReference type="GeneID" id="103597596"/>
<feature type="chain" id="PRO_5045861041" evidence="6">
    <location>
        <begin position="29"/>
        <end position="286"/>
    </location>
</feature>
<name>A0ABM0RGD9_GALVR</name>
<feature type="domain" description="Ig-like" evidence="7">
    <location>
        <begin position="147"/>
        <end position="239"/>
    </location>
</feature>
<dbReference type="SMART" id="SM00409">
    <property type="entry name" value="IG"/>
    <property type="match status" value="1"/>
</dbReference>
<evidence type="ECO:0000313" key="9">
    <source>
        <dbReference type="RefSeq" id="XP_008579680.1"/>
    </source>
</evidence>
<dbReference type="InterPro" id="IPR013783">
    <property type="entry name" value="Ig-like_fold"/>
</dbReference>
<proteinExistence type="predicted"/>
<evidence type="ECO:0000256" key="2">
    <source>
        <dbReference type="ARBA" id="ARBA00022692"/>
    </source>
</evidence>
<sequence length="286" mass="30674">MAGAAPSAWLPLLLTLLSPSWAPLGAAAISVQAPAQVRGFLGNSVMLPCHLQPLEPNLQVTLVTWIRRGPAGRDRSVAVFHPVRGPNVSEPGRLEFAAARPGAELLDASLVVSGLRAEDEANYTCQFATFPQGSRSARTWLRVLAKPHSTVEAQEVPLSPLTRGPVPVARCISTGGRPPARITWSSHLHGMANKSQVPGPLPSTFTVTSLLTLMPSSQADGKNVTCRVEHESFEEPELLPVILTLRYPPEVSISGYDGNWYLGLSGATLNCDVYSNPEPTGYDWNT</sequence>
<feature type="signal peptide" evidence="6">
    <location>
        <begin position="1"/>
        <end position="28"/>
    </location>
</feature>
<dbReference type="InterPro" id="IPR013162">
    <property type="entry name" value="CD80_C2-set"/>
</dbReference>
<keyword evidence="8" id="KW-1185">Reference proteome</keyword>
<keyword evidence="3" id="KW-1133">Transmembrane helix</keyword>
<keyword evidence="2" id="KW-0812">Transmembrane</keyword>
<dbReference type="InterPro" id="IPR036179">
    <property type="entry name" value="Ig-like_dom_sf"/>
</dbReference>
<comment type="subcellular location">
    <subcellularLocation>
        <location evidence="1">Membrane</location>
        <topology evidence="1">Single-pass type I membrane protein</topology>
    </subcellularLocation>
</comment>
<dbReference type="Proteomes" id="UP000694923">
    <property type="component" value="Unplaced"/>
</dbReference>
<dbReference type="Gene3D" id="2.60.40.10">
    <property type="entry name" value="Immunoglobulins"/>
    <property type="match status" value="2"/>
</dbReference>
<dbReference type="PANTHER" id="PTHR47387">
    <property type="entry name" value="NECTIN-2"/>
    <property type="match status" value="1"/>
</dbReference>
<dbReference type="InterPro" id="IPR052659">
    <property type="entry name" value="Nectin/PVR"/>
</dbReference>
<keyword evidence="9" id="KW-0675">Receptor</keyword>
<dbReference type="Pfam" id="PF08205">
    <property type="entry name" value="C2-set_2"/>
    <property type="match status" value="1"/>
</dbReference>
<organism evidence="8 9">
    <name type="scientific">Galeopterus variegatus</name>
    <name type="common">Malayan flying lemur</name>
    <name type="synonym">Cynocephalus variegatus</name>
    <dbReference type="NCBI Taxonomy" id="482537"/>
    <lineage>
        <taxon>Eukaryota</taxon>
        <taxon>Metazoa</taxon>
        <taxon>Chordata</taxon>
        <taxon>Craniata</taxon>
        <taxon>Vertebrata</taxon>
        <taxon>Euteleostomi</taxon>
        <taxon>Mammalia</taxon>
        <taxon>Eutheria</taxon>
        <taxon>Euarchontoglires</taxon>
        <taxon>Dermoptera</taxon>
        <taxon>Cynocephalidae</taxon>
        <taxon>Galeopterus</taxon>
    </lineage>
</organism>
<evidence type="ECO:0000256" key="4">
    <source>
        <dbReference type="ARBA" id="ARBA00023136"/>
    </source>
</evidence>
<feature type="domain" description="Ig-like" evidence="7">
    <location>
        <begin position="19"/>
        <end position="126"/>
    </location>
</feature>
<keyword evidence="6" id="KW-0732">Signal</keyword>
<evidence type="ECO:0000259" key="7">
    <source>
        <dbReference type="PROSITE" id="PS50835"/>
    </source>
</evidence>
<dbReference type="SUPFAM" id="SSF48726">
    <property type="entry name" value="Immunoglobulin"/>
    <property type="match status" value="2"/>
</dbReference>
<dbReference type="PROSITE" id="PS50835">
    <property type="entry name" value="IG_LIKE"/>
    <property type="match status" value="2"/>
</dbReference>
<reference evidence="9" key="1">
    <citation type="submission" date="2025-08" db="UniProtKB">
        <authorList>
            <consortium name="RefSeq"/>
        </authorList>
    </citation>
    <scope>IDENTIFICATION</scope>
</reference>